<keyword evidence="1" id="KW-0472">Membrane</keyword>
<feature type="transmembrane region" description="Helical" evidence="1">
    <location>
        <begin position="61"/>
        <end position="79"/>
    </location>
</feature>
<organism evidence="2 3">
    <name type="scientific">Dyadobacter jiangsuensis</name>
    <dbReference type="NCBI Taxonomy" id="1591085"/>
    <lineage>
        <taxon>Bacteria</taxon>
        <taxon>Pseudomonadati</taxon>
        <taxon>Bacteroidota</taxon>
        <taxon>Cytophagia</taxon>
        <taxon>Cytophagales</taxon>
        <taxon>Spirosomataceae</taxon>
        <taxon>Dyadobacter</taxon>
    </lineage>
</organism>
<comment type="caution">
    <text evidence="2">The sequence shown here is derived from an EMBL/GenBank/DDBJ whole genome shotgun (WGS) entry which is preliminary data.</text>
</comment>
<evidence type="ECO:0008006" key="4">
    <source>
        <dbReference type="Google" id="ProtNLM"/>
    </source>
</evidence>
<evidence type="ECO:0000313" key="3">
    <source>
        <dbReference type="Proteomes" id="UP000241964"/>
    </source>
</evidence>
<feature type="transmembrane region" description="Helical" evidence="1">
    <location>
        <begin position="85"/>
        <end position="103"/>
    </location>
</feature>
<name>A0A2P8GCI2_9BACT</name>
<dbReference type="EMBL" id="PYAS01000003">
    <property type="protein sequence ID" value="PSL31595.1"/>
    <property type="molecule type" value="Genomic_DNA"/>
</dbReference>
<dbReference type="Proteomes" id="UP000241964">
    <property type="component" value="Unassembled WGS sequence"/>
</dbReference>
<keyword evidence="1" id="KW-1133">Transmembrane helix</keyword>
<feature type="transmembrane region" description="Helical" evidence="1">
    <location>
        <begin position="37"/>
        <end position="56"/>
    </location>
</feature>
<dbReference type="RefSeq" id="WP_106594908.1">
    <property type="nucleotide sequence ID" value="NZ_PYAS01000003.1"/>
</dbReference>
<evidence type="ECO:0000313" key="2">
    <source>
        <dbReference type="EMBL" id="PSL31595.1"/>
    </source>
</evidence>
<gene>
    <name evidence="2" type="ORF">CLV60_103461</name>
</gene>
<keyword evidence="1" id="KW-0812">Transmembrane</keyword>
<dbReference type="OrthoDB" id="9786534at2"/>
<keyword evidence="3" id="KW-1185">Reference proteome</keyword>
<accession>A0A2P8GCI2</accession>
<protein>
    <recommendedName>
        <fullName evidence="4">DoxX-like protein</fullName>
    </recommendedName>
</protein>
<reference evidence="2 3" key="1">
    <citation type="submission" date="2018-03" db="EMBL/GenBank/DDBJ databases">
        <title>Genomic Encyclopedia of Archaeal and Bacterial Type Strains, Phase II (KMG-II): from individual species to whole genera.</title>
        <authorList>
            <person name="Goeker M."/>
        </authorList>
    </citation>
    <scope>NUCLEOTIDE SEQUENCE [LARGE SCALE GENOMIC DNA]</scope>
    <source>
        <strain evidence="2 3">DSM 29057</strain>
    </source>
</reference>
<proteinExistence type="predicted"/>
<evidence type="ECO:0000256" key="1">
    <source>
        <dbReference type="SAM" id="Phobius"/>
    </source>
</evidence>
<sequence>MLRYLFFALLMLHGAIHLAGFFTPVAGRVMAIDRAPGIYWAACSILFGLSALLLALHEKHWAWVALLAALSSQLLISSAWDQARFGTILNVVIVFAILALLFVKEAPVMFRD</sequence>
<dbReference type="AlphaFoldDB" id="A0A2P8GCI2"/>